<dbReference type="Proteomes" id="UP001164746">
    <property type="component" value="Chromosome 4"/>
</dbReference>
<reference evidence="4" key="1">
    <citation type="submission" date="2022-11" db="EMBL/GenBank/DDBJ databases">
        <title>Centuries of genome instability and evolution in soft-shell clam transmissible cancer (bioRxiv).</title>
        <authorList>
            <person name="Hart S.F.M."/>
            <person name="Yonemitsu M.A."/>
            <person name="Giersch R.M."/>
            <person name="Beal B.F."/>
            <person name="Arriagada G."/>
            <person name="Davis B.W."/>
            <person name="Ostrander E.A."/>
            <person name="Goff S.P."/>
            <person name="Metzger M.J."/>
        </authorList>
    </citation>
    <scope>NUCLEOTIDE SEQUENCE</scope>
    <source>
        <strain evidence="4">MELC-2E11</strain>
        <tissue evidence="4">Siphon/mantle</tissue>
    </source>
</reference>
<feature type="region of interest" description="Disordered" evidence="2">
    <location>
        <begin position="335"/>
        <end position="355"/>
    </location>
</feature>
<proteinExistence type="predicted"/>
<evidence type="ECO:0000256" key="1">
    <source>
        <dbReference type="SAM" id="Coils"/>
    </source>
</evidence>
<feature type="domain" description="Mitochondria-eating protein C-terminal" evidence="3">
    <location>
        <begin position="188"/>
        <end position="328"/>
    </location>
</feature>
<keyword evidence="1" id="KW-0175">Coiled coil</keyword>
<evidence type="ECO:0000313" key="4">
    <source>
        <dbReference type="EMBL" id="WAR03302.1"/>
    </source>
</evidence>
<dbReference type="InterPro" id="IPR031981">
    <property type="entry name" value="MIEAP_C"/>
</dbReference>
<organism evidence="4 5">
    <name type="scientific">Mya arenaria</name>
    <name type="common">Soft-shell clam</name>
    <dbReference type="NCBI Taxonomy" id="6604"/>
    <lineage>
        <taxon>Eukaryota</taxon>
        <taxon>Metazoa</taxon>
        <taxon>Spiralia</taxon>
        <taxon>Lophotrochozoa</taxon>
        <taxon>Mollusca</taxon>
        <taxon>Bivalvia</taxon>
        <taxon>Autobranchia</taxon>
        <taxon>Heteroconchia</taxon>
        <taxon>Euheterodonta</taxon>
        <taxon>Imparidentia</taxon>
        <taxon>Neoheterodontei</taxon>
        <taxon>Myida</taxon>
        <taxon>Myoidea</taxon>
        <taxon>Myidae</taxon>
        <taxon>Mya</taxon>
    </lineage>
</organism>
<name>A0ABY7E2Y3_MYAAR</name>
<feature type="compositionally biased region" description="Basic and acidic residues" evidence="2">
    <location>
        <begin position="335"/>
        <end position="348"/>
    </location>
</feature>
<protein>
    <recommendedName>
        <fullName evidence="3">Mitochondria-eating protein C-terminal domain-containing protein</fullName>
    </recommendedName>
</protein>
<feature type="coiled-coil region" evidence="1">
    <location>
        <begin position="164"/>
        <end position="234"/>
    </location>
</feature>
<keyword evidence="5" id="KW-1185">Reference proteome</keyword>
<dbReference type="EMBL" id="CP111015">
    <property type="protein sequence ID" value="WAR03302.1"/>
    <property type="molecule type" value="Genomic_DNA"/>
</dbReference>
<feature type="coiled-coil region" evidence="1">
    <location>
        <begin position="97"/>
        <end position="131"/>
    </location>
</feature>
<gene>
    <name evidence="4" type="ORF">MAR_009860</name>
</gene>
<sequence length="434" mass="49856">MSAPVWVQLEIEVKGKTSRTLLKLEEEIIAVKEDECENEKQHGDPNAFDILMSVKRHYVWTPPKMEGSKGTVNGQHQNLEDFAKCLVELSQGITQEHRNLLAKEDEYKRTIAALQEEKRVLTITVERLTEKNEQKCSTSETDQERKCLRTAELEEELEVCKFHLQNGTRQIQQLQLKEKELQERVKELETNLEKKHNEVRELETTKLQRAEECEEEQQKTRTELACNRQELEDTKTRSKFKMKLHQSNSTVEQNALAVDSFLKECFTLCWLMCVQDPPVVFGPFPRRGDRFETDAYKAYTSSGPFVDFVVWPALYLHEDGPVLCKGIAQGLKRNGFDGRRTQDNEVHTSEQVSEQNMLPEVEVGEFKVVGGNASTKANDQSTAVTAADVQRFFQLMGRYNNDKSKIISELGENKYRACYDHITSNFGTTGLPPI</sequence>
<evidence type="ECO:0000256" key="2">
    <source>
        <dbReference type="SAM" id="MobiDB-lite"/>
    </source>
</evidence>
<accession>A0ABY7E2Y3</accession>
<evidence type="ECO:0000259" key="3">
    <source>
        <dbReference type="Pfam" id="PF16026"/>
    </source>
</evidence>
<dbReference type="Pfam" id="PF16026">
    <property type="entry name" value="MIEAP"/>
    <property type="match status" value="1"/>
</dbReference>
<evidence type="ECO:0000313" key="5">
    <source>
        <dbReference type="Proteomes" id="UP001164746"/>
    </source>
</evidence>